<sequence length="190" mass="22241">HFSLPSHTESTFTASSAFKNWKKVTFKDGGLASHSRTEHHRDAMMTWKEFETSEKKQESLIGNLNKKYNKKVKENRDNIKKLAEVLLYTAPQNIGQRGHNETIESDRKGNFLEMLCTSIIKEVMKSEVFSILADETNDLSKKEQISFVVRYYYNGVINKKFFYNLNRLNTNMQKDRHEGLLTLEKYGLEY</sequence>
<comment type="caution">
    <text evidence="1">The sequence shown here is derived from an EMBL/GenBank/DDBJ whole genome shotgun (WGS) entry which is preliminary data.</text>
</comment>
<reference evidence="1 2" key="1">
    <citation type="submission" date="2015-08" db="EMBL/GenBank/DDBJ databases">
        <title>The genome of the Asian arowana (Scleropages formosus).</title>
        <authorList>
            <person name="Tan M.H."/>
            <person name="Gan H.M."/>
            <person name="Croft L.J."/>
            <person name="Austin C.M."/>
        </authorList>
    </citation>
    <scope>NUCLEOTIDE SEQUENCE [LARGE SCALE GENOMIC DNA]</scope>
    <source>
        <strain evidence="1">Aro1</strain>
    </source>
</reference>
<evidence type="ECO:0008006" key="3">
    <source>
        <dbReference type="Google" id="ProtNLM"/>
    </source>
</evidence>
<feature type="non-terminal residue" evidence="1">
    <location>
        <position position="1"/>
    </location>
</feature>
<accession>A0A0P7W3J1</accession>
<name>A0A0P7W3J1_SCLFO</name>
<evidence type="ECO:0000313" key="1">
    <source>
        <dbReference type="EMBL" id="KPP57050.1"/>
    </source>
</evidence>
<gene>
    <name evidence="1" type="ORF">Z043_125263</name>
</gene>
<proteinExistence type="predicted"/>
<dbReference type="Proteomes" id="UP000034805">
    <property type="component" value="Unassembled WGS sequence"/>
</dbReference>
<dbReference type="AlphaFoldDB" id="A0A0P7W3J1"/>
<dbReference type="PANTHER" id="PTHR45749">
    <property type="match status" value="1"/>
</dbReference>
<dbReference type="EMBL" id="JARO02017803">
    <property type="protein sequence ID" value="KPP57050.1"/>
    <property type="molecule type" value="Genomic_DNA"/>
</dbReference>
<evidence type="ECO:0000313" key="2">
    <source>
        <dbReference type="Proteomes" id="UP000034805"/>
    </source>
</evidence>
<organism evidence="1 2">
    <name type="scientific">Scleropages formosus</name>
    <name type="common">Asian bonytongue</name>
    <name type="synonym">Osteoglossum formosum</name>
    <dbReference type="NCBI Taxonomy" id="113540"/>
    <lineage>
        <taxon>Eukaryota</taxon>
        <taxon>Metazoa</taxon>
        <taxon>Chordata</taxon>
        <taxon>Craniata</taxon>
        <taxon>Vertebrata</taxon>
        <taxon>Euteleostomi</taxon>
        <taxon>Actinopterygii</taxon>
        <taxon>Neopterygii</taxon>
        <taxon>Teleostei</taxon>
        <taxon>Osteoglossocephala</taxon>
        <taxon>Osteoglossomorpha</taxon>
        <taxon>Osteoglossiformes</taxon>
        <taxon>Osteoglossidae</taxon>
        <taxon>Scleropages</taxon>
    </lineage>
</organism>
<dbReference type="PANTHER" id="PTHR45749:SF37">
    <property type="entry name" value="OS05G0311600 PROTEIN"/>
    <property type="match status" value="1"/>
</dbReference>
<feature type="non-terminal residue" evidence="1">
    <location>
        <position position="190"/>
    </location>
</feature>
<protein>
    <recommendedName>
        <fullName evidence="3">DUF4371 domain-containing protein</fullName>
    </recommendedName>
</protein>